<evidence type="ECO:0000256" key="7">
    <source>
        <dbReference type="ARBA" id="ARBA00022692"/>
    </source>
</evidence>
<keyword evidence="6" id="KW-0349">Heme</keyword>
<keyword evidence="15" id="KW-1185">Reference proteome</keyword>
<feature type="transmembrane region" description="Helical" evidence="13">
    <location>
        <begin position="70"/>
        <end position="89"/>
    </location>
</feature>
<evidence type="ECO:0000256" key="12">
    <source>
        <dbReference type="ARBA" id="ARBA00025912"/>
    </source>
</evidence>
<dbReference type="SUPFAM" id="SSF81343">
    <property type="entry name" value="Fumarate reductase respiratory complex transmembrane subunits"/>
    <property type="match status" value="1"/>
</dbReference>
<evidence type="ECO:0000256" key="4">
    <source>
        <dbReference type="ARBA" id="ARBA00007244"/>
    </source>
</evidence>
<evidence type="ECO:0000256" key="13">
    <source>
        <dbReference type="SAM" id="Phobius"/>
    </source>
</evidence>
<dbReference type="PANTHER" id="PTHR10978:SF5">
    <property type="entry name" value="SUCCINATE DEHYDROGENASE CYTOCHROME B560 SUBUNIT, MITOCHONDRIAL"/>
    <property type="match status" value="1"/>
</dbReference>
<dbReference type="InterPro" id="IPR014314">
    <property type="entry name" value="Succ_DH_cytb556"/>
</dbReference>
<dbReference type="InterPro" id="IPR000701">
    <property type="entry name" value="SuccDH_FuR_B_TM-su"/>
</dbReference>
<dbReference type="Gene3D" id="1.20.1300.10">
    <property type="entry name" value="Fumarate reductase/succinate dehydrogenase, transmembrane subunit"/>
    <property type="match status" value="1"/>
</dbReference>
<dbReference type="Pfam" id="PF01127">
    <property type="entry name" value="Sdh_cyt"/>
    <property type="match status" value="1"/>
</dbReference>
<keyword evidence="11 13" id="KW-0472">Membrane</keyword>
<feature type="transmembrane region" description="Helical" evidence="13">
    <location>
        <begin position="110"/>
        <end position="130"/>
    </location>
</feature>
<comment type="subunit">
    <text evidence="12">Part of an enzyme complex containing four subunits: a flavoprotein, an iron-sulfur protein, plus two membrane-anchoring proteins, SdhC and SdhD. The complex can form homotrimers.</text>
</comment>
<comment type="function">
    <text evidence="2">Membrane-anchoring subunit of succinate dehydrogenase (SDH).</text>
</comment>
<dbReference type="Proteomes" id="UP000607796">
    <property type="component" value="Unassembled WGS sequence"/>
</dbReference>
<dbReference type="PIRSF" id="PIRSF000178">
    <property type="entry name" value="SDH_cyt_b560"/>
    <property type="match status" value="1"/>
</dbReference>
<proteinExistence type="inferred from homology"/>
<dbReference type="NCBIfam" id="TIGR02970">
    <property type="entry name" value="succ_dehyd_cytB"/>
    <property type="match status" value="1"/>
</dbReference>
<keyword evidence="8" id="KW-0479">Metal-binding</keyword>
<evidence type="ECO:0000256" key="2">
    <source>
        <dbReference type="ARBA" id="ARBA00004050"/>
    </source>
</evidence>
<sequence length="131" mass="14878">MAEENRIQRPLSPFMIGPYYRPQLTSMSSILTRITGNAMIVAVFLIVWWLLALASGPEAFATAEWWITSWVGNLVMFLSLWGIWYHYLAGLRHLIFDAGKGLDIPTAEKLGWICVYGSVVLTILSVIIFWI</sequence>
<gene>
    <name evidence="14" type="primary">sdhC</name>
    <name evidence="14" type="ORF">IQ782_19725</name>
</gene>
<keyword evidence="10" id="KW-0408">Iron</keyword>
<evidence type="ECO:0000256" key="8">
    <source>
        <dbReference type="ARBA" id="ARBA00022723"/>
    </source>
</evidence>
<comment type="cofactor">
    <cofactor evidence="1">
        <name>heme</name>
        <dbReference type="ChEBI" id="CHEBI:30413"/>
    </cofactor>
</comment>
<dbReference type="CDD" id="cd03499">
    <property type="entry name" value="SQR_TypeC_SdhC"/>
    <property type="match status" value="1"/>
</dbReference>
<accession>A0ABR9X6F3</accession>
<organism evidence="14 15">
    <name type="scientific">Salipiger mangrovisoli</name>
    <dbReference type="NCBI Taxonomy" id="2865933"/>
    <lineage>
        <taxon>Bacteria</taxon>
        <taxon>Pseudomonadati</taxon>
        <taxon>Pseudomonadota</taxon>
        <taxon>Alphaproteobacteria</taxon>
        <taxon>Rhodobacterales</taxon>
        <taxon>Roseobacteraceae</taxon>
        <taxon>Salipiger</taxon>
    </lineage>
</organism>
<evidence type="ECO:0000256" key="10">
    <source>
        <dbReference type="ARBA" id="ARBA00023004"/>
    </source>
</evidence>
<dbReference type="InterPro" id="IPR018495">
    <property type="entry name" value="Succ_DH_cyt_bsu_CS"/>
</dbReference>
<evidence type="ECO:0000313" key="14">
    <source>
        <dbReference type="EMBL" id="MBE9639089.1"/>
    </source>
</evidence>
<protein>
    <recommendedName>
        <fullName evidence="5">Succinate dehydrogenase cytochrome b556 subunit</fullName>
    </recommendedName>
</protein>
<evidence type="ECO:0000313" key="15">
    <source>
        <dbReference type="Proteomes" id="UP000607796"/>
    </source>
</evidence>
<evidence type="ECO:0000256" key="9">
    <source>
        <dbReference type="ARBA" id="ARBA00022989"/>
    </source>
</evidence>
<dbReference type="PANTHER" id="PTHR10978">
    <property type="entry name" value="SUCCINATE DEHYDROGENASE CYTOCHROME B560 SUBUNIT"/>
    <property type="match status" value="1"/>
</dbReference>
<dbReference type="InterPro" id="IPR034804">
    <property type="entry name" value="SQR/QFR_C/D"/>
</dbReference>
<evidence type="ECO:0000256" key="5">
    <source>
        <dbReference type="ARBA" id="ARBA00020076"/>
    </source>
</evidence>
<evidence type="ECO:0000256" key="3">
    <source>
        <dbReference type="ARBA" id="ARBA00004141"/>
    </source>
</evidence>
<reference evidence="14 15" key="1">
    <citation type="journal article" date="2021" name="Int. J. Syst. Evol. Microbiol.">
        <title>Salipiger mangrovisoli sp. nov., isolated from mangrove soil and the proposal for the reclassification of Paraphaeobacter pallidus as Salipiger pallidus comb. nov.</title>
        <authorList>
            <person name="Du J."/>
            <person name="Liu Y."/>
            <person name="Pei T."/>
            <person name="Deng M.R."/>
            <person name="Zhu H."/>
        </authorList>
    </citation>
    <scope>NUCLEOTIDE SEQUENCE [LARGE SCALE GENOMIC DNA]</scope>
    <source>
        <strain evidence="14 15">6D45A</strain>
    </source>
</reference>
<keyword evidence="9 13" id="KW-1133">Transmembrane helix</keyword>
<name>A0ABR9X6F3_9RHOB</name>
<dbReference type="EMBL" id="JADFFK010000016">
    <property type="protein sequence ID" value="MBE9639089.1"/>
    <property type="molecule type" value="Genomic_DNA"/>
</dbReference>
<comment type="caution">
    <text evidence="14">The sequence shown here is derived from an EMBL/GenBank/DDBJ whole genome shotgun (WGS) entry which is preliminary data.</text>
</comment>
<evidence type="ECO:0000256" key="6">
    <source>
        <dbReference type="ARBA" id="ARBA00022617"/>
    </source>
</evidence>
<keyword evidence="7 13" id="KW-0812">Transmembrane</keyword>
<comment type="subcellular location">
    <subcellularLocation>
        <location evidence="3">Membrane</location>
        <topology evidence="3">Multi-pass membrane protein</topology>
    </subcellularLocation>
</comment>
<feature type="transmembrane region" description="Helical" evidence="13">
    <location>
        <begin position="30"/>
        <end position="50"/>
    </location>
</feature>
<evidence type="ECO:0000256" key="11">
    <source>
        <dbReference type="ARBA" id="ARBA00023136"/>
    </source>
</evidence>
<dbReference type="PROSITE" id="PS01001">
    <property type="entry name" value="SDH_CYT_2"/>
    <property type="match status" value="1"/>
</dbReference>
<comment type="similarity">
    <text evidence="4">Belongs to the cytochrome b560 family.</text>
</comment>
<evidence type="ECO:0000256" key="1">
    <source>
        <dbReference type="ARBA" id="ARBA00001971"/>
    </source>
</evidence>
<dbReference type="RefSeq" id="WP_194136378.1">
    <property type="nucleotide sequence ID" value="NZ_JADFFK010000016.1"/>
</dbReference>